<evidence type="ECO:0000256" key="3">
    <source>
        <dbReference type="ARBA" id="ARBA00023004"/>
    </source>
</evidence>
<evidence type="ECO:0000256" key="4">
    <source>
        <dbReference type="ARBA" id="ARBA00023014"/>
    </source>
</evidence>
<evidence type="ECO:0000256" key="2">
    <source>
        <dbReference type="ARBA" id="ARBA00022723"/>
    </source>
</evidence>
<dbReference type="SUPFAM" id="SSF54862">
    <property type="entry name" value="4Fe-4S ferredoxins"/>
    <property type="match status" value="1"/>
</dbReference>
<keyword evidence="2" id="KW-0479">Metal-binding</keyword>
<dbReference type="Gene3D" id="3.30.70.20">
    <property type="match status" value="1"/>
</dbReference>
<dbReference type="PANTHER" id="PTHR43177">
    <property type="entry name" value="PROTEIN NRFC"/>
    <property type="match status" value="1"/>
</dbReference>
<accession>A0A4S4G4B1</accession>
<dbReference type="GeneID" id="82191912"/>
<keyword evidence="4" id="KW-0411">Iron-sulfur</keyword>
<reference evidence="6 7" key="1">
    <citation type="submission" date="2019-04" db="EMBL/GenBank/DDBJ databases">
        <title>Microbes associate with the intestines of laboratory mice.</title>
        <authorList>
            <person name="Navarre W."/>
            <person name="Wong E."/>
            <person name="Huang K.C."/>
            <person name="Tropini C."/>
            <person name="Ng K."/>
            <person name="Yu B."/>
        </authorList>
    </citation>
    <scope>NUCLEOTIDE SEQUENCE [LARGE SCALE GENOMIC DNA]</scope>
    <source>
        <strain evidence="6 7">NM80_B27</strain>
    </source>
</reference>
<evidence type="ECO:0000259" key="5">
    <source>
        <dbReference type="PROSITE" id="PS51379"/>
    </source>
</evidence>
<dbReference type="PANTHER" id="PTHR43177:SF3">
    <property type="entry name" value="PROTEIN NRFC HOMOLOG"/>
    <property type="match status" value="1"/>
</dbReference>
<name>A0A4S4G4B1_9ACTN</name>
<dbReference type="RefSeq" id="WP_016310389.1">
    <property type="nucleotide sequence ID" value="NZ_SSTJ01000008.1"/>
</dbReference>
<proteinExistence type="predicted"/>
<gene>
    <name evidence="6" type="ORF">E5986_07200</name>
</gene>
<keyword evidence="3" id="KW-0408">Iron</keyword>
<dbReference type="GO" id="GO:0051539">
    <property type="term" value="F:4 iron, 4 sulfur cluster binding"/>
    <property type="evidence" value="ECO:0007669"/>
    <property type="project" value="UniProtKB-KW"/>
</dbReference>
<keyword evidence="1" id="KW-0004">4Fe-4S</keyword>
<organism evidence="6 7">
    <name type="scientific">Adlercreutzia caecimuris</name>
    <dbReference type="NCBI Taxonomy" id="671266"/>
    <lineage>
        <taxon>Bacteria</taxon>
        <taxon>Bacillati</taxon>
        <taxon>Actinomycetota</taxon>
        <taxon>Coriobacteriia</taxon>
        <taxon>Eggerthellales</taxon>
        <taxon>Eggerthellaceae</taxon>
        <taxon>Adlercreutzia</taxon>
    </lineage>
</organism>
<protein>
    <recommendedName>
        <fullName evidence="5">4Fe-4S ferredoxin-type domain-containing protein</fullName>
    </recommendedName>
</protein>
<dbReference type="AlphaFoldDB" id="A0A4S4G4B1"/>
<comment type="caution">
    <text evidence="6">The sequence shown here is derived from an EMBL/GenBank/DDBJ whole genome shotgun (WGS) entry which is preliminary data.</text>
</comment>
<evidence type="ECO:0000313" key="6">
    <source>
        <dbReference type="EMBL" id="THG37026.1"/>
    </source>
</evidence>
<evidence type="ECO:0000256" key="1">
    <source>
        <dbReference type="ARBA" id="ARBA00022485"/>
    </source>
</evidence>
<dbReference type="PROSITE" id="PS51379">
    <property type="entry name" value="4FE4S_FER_2"/>
    <property type="match status" value="1"/>
</dbReference>
<dbReference type="InterPro" id="IPR050954">
    <property type="entry name" value="ET_IronSulfur_Cluster-Binding"/>
</dbReference>
<evidence type="ECO:0000313" key="7">
    <source>
        <dbReference type="Proteomes" id="UP000308978"/>
    </source>
</evidence>
<dbReference type="EMBL" id="SSTJ01000008">
    <property type="protein sequence ID" value="THG37026.1"/>
    <property type="molecule type" value="Genomic_DNA"/>
</dbReference>
<dbReference type="InterPro" id="IPR017896">
    <property type="entry name" value="4Fe4S_Fe-S-bd"/>
</dbReference>
<sequence length="113" mass="12999">MARKAFYFDSSRCVACKTCQVACKKKNDLPIGINYRAVTSYEVGEFPTAKMYHISHTCNHCLNRCALRQSEQRLTADCRWAARLGAAMCYHSRSLKYIACRRVGEKRSLSEHR</sequence>
<feature type="domain" description="4Fe-4S ferredoxin-type" evidence="5">
    <location>
        <begin position="4"/>
        <end position="34"/>
    </location>
</feature>
<dbReference type="Proteomes" id="UP000308978">
    <property type="component" value="Unassembled WGS sequence"/>
</dbReference>
<dbReference type="GO" id="GO:0046872">
    <property type="term" value="F:metal ion binding"/>
    <property type="evidence" value="ECO:0007669"/>
    <property type="project" value="UniProtKB-KW"/>
</dbReference>